<dbReference type="InterPro" id="IPR012675">
    <property type="entry name" value="Beta-grasp_dom_sf"/>
</dbReference>
<dbReference type="GO" id="GO:0043023">
    <property type="term" value="F:ribosomal large subunit binding"/>
    <property type="evidence" value="ECO:0007669"/>
    <property type="project" value="UniProtKB-UniRule"/>
</dbReference>
<gene>
    <name evidence="6" type="primary">ychF</name>
    <name evidence="10" type="ORF">COT81_02525</name>
</gene>
<dbReference type="InterPro" id="IPR027417">
    <property type="entry name" value="P-loop_NTPase"/>
</dbReference>
<dbReference type="Proteomes" id="UP000230935">
    <property type="component" value="Unassembled WGS sequence"/>
</dbReference>
<keyword evidence="7" id="KW-0175">Coiled coil</keyword>
<keyword evidence="2" id="KW-0479">Metal-binding</keyword>
<protein>
    <recommendedName>
        <fullName evidence="6">Ribosome-binding ATPase YchF</fullName>
    </recommendedName>
</protein>
<feature type="domain" description="OBG-type G" evidence="8">
    <location>
        <begin position="3"/>
        <end position="265"/>
    </location>
</feature>
<evidence type="ECO:0000256" key="2">
    <source>
        <dbReference type="ARBA" id="ARBA00022723"/>
    </source>
</evidence>
<evidence type="ECO:0000256" key="6">
    <source>
        <dbReference type="HAMAP-Rule" id="MF_00944"/>
    </source>
</evidence>
<dbReference type="GO" id="GO:0005525">
    <property type="term" value="F:GTP binding"/>
    <property type="evidence" value="ECO:0007669"/>
    <property type="project" value="InterPro"/>
</dbReference>
<dbReference type="GO" id="GO:0046872">
    <property type="term" value="F:metal ion binding"/>
    <property type="evidence" value="ECO:0007669"/>
    <property type="project" value="UniProtKB-KW"/>
</dbReference>
<dbReference type="PANTHER" id="PTHR23305:SF18">
    <property type="entry name" value="OBG-TYPE G DOMAIN-CONTAINING PROTEIN"/>
    <property type="match status" value="1"/>
</dbReference>
<evidence type="ECO:0000313" key="11">
    <source>
        <dbReference type="Proteomes" id="UP000230935"/>
    </source>
</evidence>
<keyword evidence="3 6" id="KW-0547">Nucleotide-binding</keyword>
<dbReference type="PANTHER" id="PTHR23305">
    <property type="entry name" value="OBG GTPASE FAMILY"/>
    <property type="match status" value="1"/>
</dbReference>
<dbReference type="InterPro" id="IPR031167">
    <property type="entry name" value="G_OBG"/>
</dbReference>
<dbReference type="PROSITE" id="PS51710">
    <property type="entry name" value="G_OBG"/>
    <property type="match status" value="1"/>
</dbReference>
<dbReference type="GO" id="GO:0005737">
    <property type="term" value="C:cytoplasm"/>
    <property type="evidence" value="ECO:0007669"/>
    <property type="project" value="TreeGrafter"/>
</dbReference>
<dbReference type="NCBIfam" id="TIGR00092">
    <property type="entry name" value="redox-regulated ATPase YchF"/>
    <property type="match status" value="1"/>
</dbReference>
<dbReference type="CDD" id="cd04867">
    <property type="entry name" value="TGS_YchF_OLA1"/>
    <property type="match status" value="1"/>
</dbReference>
<dbReference type="InterPro" id="IPR012676">
    <property type="entry name" value="TGS-like"/>
</dbReference>
<dbReference type="InterPro" id="IPR023192">
    <property type="entry name" value="TGS-like_dom_sf"/>
</dbReference>
<dbReference type="EMBL" id="PEZZ01000017">
    <property type="protein sequence ID" value="PIS05190.1"/>
    <property type="molecule type" value="Genomic_DNA"/>
</dbReference>
<dbReference type="InterPro" id="IPR041706">
    <property type="entry name" value="YchF_N"/>
</dbReference>
<dbReference type="GO" id="GO:0016887">
    <property type="term" value="F:ATP hydrolysis activity"/>
    <property type="evidence" value="ECO:0007669"/>
    <property type="project" value="UniProtKB-UniRule"/>
</dbReference>
<evidence type="ECO:0000256" key="7">
    <source>
        <dbReference type="SAM" id="Coils"/>
    </source>
</evidence>
<comment type="cofactor">
    <cofactor evidence="1">
        <name>Mg(2+)</name>
        <dbReference type="ChEBI" id="CHEBI:18420"/>
    </cofactor>
</comment>
<organism evidence="10 11">
    <name type="scientific">Candidatus Buchananbacteria bacterium CG10_big_fil_rev_8_21_14_0_10_42_9</name>
    <dbReference type="NCBI Taxonomy" id="1974526"/>
    <lineage>
        <taxon>Bacteria</taxon>
        <taxon>Candidatus Buchananiibacteriota</taxon>
    </lineage>
</organism>
<evidence type="ECO:0000259" key="8">
    <source>
        <dbReference type="PROSITE" id="PS51710"/>
    </source>
</evidence>
<dbReference type="FunFam" id="1.10.150.300:FF:000001">
    <property type="entry name" value="Ribosome-binding ATPase YchF"/>
    <property type="match status" value="1"/>
</dbReference>
<dbReference type="InterPro" id="IPR004095">
    <property type="entry name" value="TGS"/>
</dbReference>
<evidence type="ECO:0000313" key="10">
    <source>
        <dbReference type="EMBL" id="PIS05190.1"/>
    </source>
</evidence>
<comment type="similarity">
    <text evidence="6">Belongs to the TRAFAC class OBG-HflX-like GTPase superfamily. OBG GTPase family. YchF/OLA1 subfamily.</text>
</comment>
<dbReference type="Gene3D" id="1.10.150.300">
    <property type="entry name" value="TGS-like domain"/>
    <property type="match status" value="1"/>
</dbReference>
<dbReference type="AlphaFoldDB" id="A0A2H0W3G3"/>
<dbReference type="GO" id="GO:0005524">
    <property type="term" value="F:ATP binding"/>
    <property type="evidence" value="ECO:0007669"/>
    <property type="project" value="UniProtKB-UniRule"/>
</dbReference>
<dbReference type="Pfam" id="PF01926">
    <property type="entry name" value="MMR_HSR1"/>
    <property type="match status" value="1"/>
</dbReference>
<dbReference type="SUPFAM" id="SSF52540">
    <property type="entry name" value="P-loop containing nucleoside triphosphate hydrolases"/>
    <property type="match status" value="1"/>
</dbReference>
<sequence length="349" mass="38355">MSFSIGIVGLPNVGKSTLFKALTKVQVDASNFPFCTIEPNVGVVAVPDVRLEKLSQVSKSKKTIPTTIEFVDIAGLVAGAHKGEGLGNKFLAHIRDVDAIAEVVRNFADANVTHVGGKIDPEADKKTIGIELILADIQTLEKVSVKLEKEARGQDKQATKKLSIVKKTLEALNNEQFVNSVELDPEERNLLKEYNLLTLKPIIYILNVDEADIEKAHDGYVTVSAKIESEIAELSDAEIKEYLDSMNLKQTGLDRLISAAYKILNLDTFFTSGPEESRAWTITKGTKAPQAAGAIHTDFERGFIRAEIINWEDFVSLGGEPQAREAGKLRTEGRDYIVKDGDVCHFLFN</sequence>
<comment type="function">
    <text evidence="6">ATPase that binds to both the 70S ribosome and the 50S ribosomal subunit in a nucleotide-independent manner.</text>
</comment>
<dbReference type="PIRSF" id="PIRSF006641">
    <property type="entry name" value="CHP00092"/>
    <property type="match status" value="1"/>
</dbReference>
<dbReference type="InterPro" id="IPR004396">
    <property type="entry name" value="ATPase_YchF/OLA1"/>
</dbReference>
<proteinExistence type="inferred from homology"/>
<feature type="coiled-coil region" evidence="7">
    <location>
        <begin position="130"/>
        <end position="175"/>
    </location>
</feature>
<name>A0A2H0W3G3_9BACT</name>
<dbReference type="SUPFAM" id="SSF81271">
    <property type="entry name" value="TGS-like"/>
    <property type="match status" value="1"/>
</dbReference>
<accession>A0A2H0W3G3</accession>
<dbReference type="PROSITE" id="PS51880">
    <property type="entry name" value="TGS"/>
    <property type="match status" value="1"/>
</dbReference>
<dbReference type="Gene3D" id="3.10.20.30">
    <property type="match status" value="1"/>
</dbReference>
<evidence type="ECO:0000256" key="5">
    <source>
        <dbReference type="ARBA" id="ARBA00022842"/>
    </source>
</evidence>
<keyword evidence="4 6" id="KW-0067">ATP-binding</keyword>
<evidence type="ECO:0000256" key="3">
    <source>
        <dbReference type="ARBA" id="ARBA00022741"/>
    </source>
</evidence>
<evidence type="ECO:0000256" key="4">
    <source>
        <dbReference type="ARBA" id="ARBA00022840"/>
    </source>
</evidence>
<dbReference type="InterPro" id="IPR013029">
    <property type="entry name" value="YchF_C"/>
</dbReference>
<dbReference type="PRINTS" id="PR00326">
    <property type="entry name" value="GTP1OBG"/>
</dbReference>
<keyword evidence="5" id="KW-0460">Magnesium</keyword>
<dbReference type="HAMAP" id="MF_00944">
    <property type="entry name" value="YchF_OLA1_ATPase"/>
    <property type="match status" value="1"/>
</dbReference>
<evidence type="ECO:0000256" key="1">
    <source>
        <dbReference type="ARBA" id="ARBA00001946"/>
    </source>
</evidence>
<dbReference type="FunFam" id="3.10.20.30:FF:000001">
    <property type="entry name" value="Ribosome-binding ATPase YchF"/>
    <property type="match status" value="1"/>
</dbReference>
<dbReference type="CDD" id="cd01900">
    <property type="entry name" value="YchF"/>
    <property type="match status" value="1"/>
</dbReference>
<feature type="domain" description="TGS" evidence="9">
    <location>
        <begin position="265"/>
        <end position="348"/>
    </location>
</feature>
<comment type="caution">
    <text evidence="10">The sequence shown here is derived from an EMBL/GenBank/DDBJ whole genome shotgun (WGS) entry which is preliminary data.</text>
</comment>
<dbReference type="Gene3D" id="3.40.50.300">
    <property type="entry name" value="P-loop containing nucleotide triphosphate hydrolases"/>
    <property type="match status" value="1"/>
</dbReference>
<dbReference type="Pfam" id="PF06071">
    <property type="entry name" value="YchF-GTPase_C"/>
    <property type="match status" value="1"/>
</dbReference>
<feature type="binding site" evidence="6">
    <location>
        <begin position="12"/>
        <end position="17"/>
    </location>
    <ligand>
        <name>ATP</name>
        <dbReference type="ChEBI" id="CHEBI:30616"/>
    </ligand>
</feature>
<evidence type="ECO:0000259" key="9">
    <source>
        <dbReference type="PROSITE" id="PS51880"/>
    </source>
</evidence>
<reference evidence="11" key="1">
    <citation type="submission" date="2017-09" db="EMBL/GenBank/DDBJ databases">
        <title>Depth-based differentiation of microbial function through sediment-hosted aquifers and enrichment of novel symbionts in the deep terrestrial subsurface.</title>
        <authorList>
            <person name="Probst A.J."/>
            <person name="Ladd B."/>
            <person name="Jarett J.K."/>
            <person name="Geller-Mcgrath D.E."/>
            <person name="Sieber C.M.K."/>
            <person name="Emerson J.B."/>
            <person name="Anantharaman K."/>
            <person name="Thomas B.C."/>
            <person name="Malmstrom R."/>
            <person name="Stieglmeier M."/>
            <person name="Klingl A."/>
            <person name="Woyke T."/>
            <person name="Ryan C.M."/>
            <person name="Banfield J.F."/>
        </authorList>
    </citation>
    <scope>NUCLEOTIDE SEQUENCE [LARGE SCALE GENOMIC DNA]</scope>
</reference>
<dbReference type="InterPro" id="IPR006073">
    <property type="entry name" value="GTP-bd"/>
</dbReference>